<evidence type="ECO:0000256" key="9">
    <source>
        <dbReference type="SAM" id="Phobius"/>
    </source>
</evidence>
<feature type="non-terminal residue" evidence="10">
    <location>
        <position position="264"/>
    </location>
</feature>
<feature type="binding site" evidence="7">
    <location>
        <position position="37"/>
    </location>
    <ligand>
        <name>Ca(2+)</name>
        <dbReference type="ChEBI" id="CHEBI:29108"/>
    </ligand>
</feature>
<dbReference type="GO" id="GO:0046513">
    <property type="term" value="P:ceramide biosynthetic process"/>
    <property type="evidence" value="ECO:0007669"/>
    <property type="project" value="TreeGrafter"/>
</dbReference>
<dbReference type="EMBL" id="KZ819324">
    <property type="protein sequence ID" value="PWN21869.1"/>
    <property type="molecule type" value="Genomic_DNA"/>
</dbReference>
<evidence type="ECO:0000313" key="11">
    <source>
        <dbReference type="Proteomes" id="UP000245942"/>
    </source>
</evidence>
<comment type="subcellular location">
    <subcellularLocation>
        <location evidence="1">Membrane</location>
        <topology evidence="1">Multi-pass membrane protein</topology>
    </subcellularLocation>
</comment>
<evidence type="ECO:0000256" key="5">
    <source>
        <dbReference type="ARBA" id="ARBA00022989"/>
    </source>
</evidence>
<dbReference type="Proteomes" id="UP000245942">
    <property type="component" value="Unassembled WGS sequence"/>
</dbReference>
<protein>
    <submittedName>
        <fullName evidence="10">Alkaline phytoceramidase</fullName>
    </submittedName>
</protein>
<proteinExistence type="inferred from homology"/>
<dbReference type="GO" id="GO:0016811">
    <property type="term" value="F:hydrolase activity, acting on carbon-nitrogen (but not peptide) bonds, in linear amides"/>
    <property type="evidence" value="ECO:0007669"/>
    <property type="project" value="InterPro"/>
</dbReference>
<feature type="binding site" evidence="8">
    <location>
        <position position="238"/>
    </location>
    <ligand>
        <name>Zn(2+)</name>
        <dbReference type="ChEBI" id="CHEBI:29105"/>
        <note>catalytic</note>
    </ligand>
</feature>
<reference evidence="10 11" key="1">
    <citation type="journal article" date="2018" name="Mol. Biol. Evol.">
        <title>Broad Genomic Sampling Reveals a Smut Pathogenic Ancestry of the Fungal Clade Ustilaginomycotina.</title>
        <authorList>
            <person name="Kijpornyongpan T."/>
            <person name="Mondo S.J."/>
            <person name="Barry K."/>
            <person name="Sandor L."/>
            <person name="Lee J."/>
            <person name="Lipzen A."/>
            <person name="Pangilinan J."/>
            <person name="LaButti K."/>
            <person name="Hainaut M."/>
            <person name="Henrissat B."/>
            <person name="Grigoriev I.V."/>
            <person name="Spatafora J.W."/>
            <person name="Aime M.C."/>
        </authorList>
    </citation>
    <scope>NUCLEOTIDE SEQUENCE [LARGE SCALE GENOMIC DNA]</scope>
    <source>
        <strain evidence="10 11">MCA 4718</strain>
    </source>
</reference>
<dbReference type="GO" id="GO:0005789">
    <property type="term" value="C:endoplasmic reticulum membrane"/>
    <property type="evidence" value="ECO:0007669"/>
    <property type="project" value="TreeGrafter"/>
</dbReference>
<keyword evidence="6 9" id="KW-0472">Membrane</keyword>
<keyword evidence="11" id="KW-1185">Reference proteome</keyword>
<feature type="binding site" evidence="8">
    <location>
        <position position="85"/>
    </location>
    <ligand>
        <name>Zn(2+)</name>
        <dbReference type="ChEBI" id="CHEBI:29105"/>
        <note>catalytic</note>
    </ligand>
</feature>
<keyword evidence="4" id="KW-0378">Hydrolase</keyword>
<feature type="transmembrane region" description="Helical" evidence="9">
    <location>
        <begin position="162"/>
        <end position="182"/>
    </location>
</feature>
<dbReference type="RefSeq" id="XP_025349029.1">
    <property type="nucleotide sequence ID" value="XM_025490637.1"/>
</dbReference>
<dbReference type="PANTHER" id="PTHR46187">
    <property type="entry name" value="ALKALINE CERAMIDASE 3"/>
    <property type="match status" value="1"/>
</dbReference>
<gene>
    <name evidence="10" type="ORF">BCV69DRAFT_257918</name>
</gene>
<name>A0A316U9N5_9BASI</name>
<feature type="transmembrane region" description="Helical" evidence="9">
    <location>
        <begin position="100"/>
        <end position="119"/>
    </location>
</feature>
<feature type="binding site" evidence="7">
    <location>
        <position position="24"/>
    </location>
    <ligand>
        <name>Ca(2+)</name>
        <dbReference type="ChEBI" id="CHEBI:29108"/>
    </ligand>
</feature>
<dbReference type="OrthoDB" id="187171at2759"/>
<feature type="transmembrane region" description="Helical" evidence="9">
    <location>
        <begin position="239"/>
        <end position="261"/>
    </location>
</feature>
<evidence type="ECO:0000313" key="10">
    <source>
        <dbReference type="EMBL" id="PWN21869.1"/>
    </source>
</evidence>
<dbReference type="GeneID" id="37012371"/>
<dbReference type="InterPro" id="IPR008901">
    <property type="entry name" value="ACER"/>
</dbReference>
<evidence type="ECO:0000256" key="3">
    <source>
        <dbReference type="ARBA" id="ARBA00022692"/>
    </source>
</evidence>
<keyword evidence="3 9" id="KW-0812">Transmembrane</keyword>
<keyword evidence="7" id="KW-0479">Metal-binding</keyword>
<feature type="binding site" evidence="8">
    <location>
        <position position="242"/>
    </location>
    <ligand>
        <name>Zn(2+)</name>
        <dbReference type="ChEBI" id="CHEBI:29105"/>
        <note>catalytic</note>
    </ligand>
</feature>
<dbReference type="GO" id="GO:0046872">
    <property type="term" value="F:metal ion binding"/>
    <property type="evidence" value="ECO:0007669"/>
    <property type="project" value="UniProtKB-KW"/>
</dbReference>
<feature type="binding site" evidence="7">
    <location>
        <position position="26"/>
    </location>
    <ligand>
        <name>Ca(2+)</name>
        <dbReference type="ChEBI" id="CHEBI:29108"/>
    </ligand>
</feature>
<feature type="transmembrane region" description="Helical" evidence="9">
    <location>
        <begin position="131"/>
        <end position="150"/>
    </location>
</feature>
<evidence type="ECO:0000256" key="6">
    <source>
        <dbReference type="ARBA" id="ARBA00023136"/>
    </source>
</evidence>
<evidence type="ECO:0000256" key="4">
    <source>
        <dbReference type="ARBA" id="ARBA00022801"/>
    </source>
</evidence>
<evidence type="ECO:0000256" key="1">
    <source>
        <dbReference type="ARBA" id="ARBA00004141"/>
    </source>
</evidence>
<keyword evidence="5 9" id="KW-1133">Transmembrane helix</keyword>
<dbReference type="PANTHER" id="PTHR46187:SF3">
    <property type="entry name" value="ALKALINE CERAMIDASE 3"/>
    <property type="match status" value="1"/>
</dbReference>
<organism evidence="10 11">
    <name type="scientific">Pseudomicrostroma glucosiphilum</name>
    <dbReference type="NCBI Taxonomy" id="1684307"/>
    <lineage>
        <taxon>Eukaryota</taxon>
        <taxon>Fungi</taxon>
        <taxon>Dikarya</taxon>
        <taxon>Basidiomycota</taxon>
        <taxon>Ustilaginomycotina</taxon>
        <taxon>Exobasidiomycetes</taxon>
        <taxon>Microstromatales</taxon>
        <taxon>Microstromatales incertae sedis</taxon>
        <taxon>Pseudomicrostroma</taxon>
    </lineage>
</organism>
<feature type="transmembrane region" description="Helical" evidence="9">
    <location>
        <begin position="194"/>
        <end position="212"/>
    </location>
</feature>
<dbReference type="Pfam" id="PF05875">
    <property type="entry name" value="Ceramidase"/>
    <property type="match status" value="1"/>
</dbReference>
<dbReference type="STRING" id="1684307.A0A316U9N5"/>
<comment type="cofactor">
    <cofactor evidence="8">
        <name>Zn(2+)</name>
        <dbReference type="ChEBI" id="CHEBI:29105"/>
    </cofactor>
</comment>
<dbReference type="GO" id="GO:0046514">
    <property type="term" value="P:ceramide catabolic process"/>
    <property type="evidence" value="ECO:0007669"/>
    <property type="project" value="TreeGrafter"/>
</dbReference>
<comment type="similarity">
    <text evidence="2">Belongs to the alkaline ceramidase family.</text>
</comment>
<keyword evidence="8" id="KW-0862">Zinc</keyword>
<evidence type="ECO:0000256" key="8">
    <source>
        <dbReference type="PIRSR" id="PIRSR608901-2"/>
    </source>
</evidence>
<feature type="transmembrane region" description="Helical" evidence="9">
    <location>
        <begin position="68"/>
        <end position="88"/>
    </location>
</feature>
<evidence type="ECO:0000256" key="7">
    <source>
        <dbReference type="PIRSR" id="PIRSR608901-1"/>
    </source>
</evidence>
<sequence>MAWTPFHDLSRPSHWGPITSSLLWCEDKYRLTPYMAEPCNTLTNISFVALSLYGAYNAQREQTGRRFVLAYAGVALVGVGSFFFHATLKYEAQLLDELPMIYTSLLLSYCILETSPETSPIKRKDGKGGPLLPLLLAGTAVLITVSYLALPNPVLHQVSYGAIQIATALRVLYLLYASRSPLVSAPEQRERIRASYRFGAAVFIFGFVVWNIDNIWCEGLRVVRARVGNVPGIFFEGHAWWHILTGYGAYHLVCSASLLSLSLR</sequence>
<keyword evidence="7" id="KW-0106">Calcium</keyword>
<evidence type="ECO:0000256" key="2">
    <source>
        <dbReference type="ARBA" id="ARBA00009780"/>
    </source>
</evidence>
<accession>A0A316U9N5</accession>
<dbReference type="AlphaFoldDB" id="A0A316U9N5"/>